<evidence type="ECO:0000313" key="3">
    <source>
        <dbReference type="Proteomes" id="UP000830671"/>
    </source>
</evidence>
<dbReference type="SUPFAM" id="SSF75304">
    <property type="entry name" value="Amidase signature (AS) enzymes"/>
    <property type="match status" value="1"/>
</dbReference>
<dbReference type="RefSeq" id="XP_049141240.1">
    <property type="nucleotide sequence ID" value="XM_049284097.1"/>
</dbReference>
<evidence type="ECO:0000313" key="2">
    <source>
        <dbReference type="EMBL" id="UQC79608.1"/>
    </source>
</evidence>
<dbReference type="GeneID" id="73339107"/>
<protein>
    <submittedName>
        <fullName evidence="2">Glutamyl-tRNA(Gln) amidotransferase</fullName>
    </submittedName>
</protein>
<accession>A0A9Q8SM35</accession>
<keyword evidence="3" id="KW-1185">Reference proteome</keyword>
<dbReference type="Gene3D" id="3.90.1300.10">
    <property type="entry name" value="Amidase signature (AS) domain"/>
    <property type="match status" value="1"/>
</dbReference>
<name>A0A9Q8SM35_9PEZI</name>
<dbReference type="InterPro" id="IPR036928">
    <property type="entry name" value="AS_sf"/>
</dbReference>
<dbReference type="PANTHER" id="PTHR46310:SF7">
    <property type="entry name" value="AMIDASE 1"/>
    <property type="match status" value="1"/>
</dbReference>
<feature type="domain" description="Amidase" evidence="1">
    <location>
        <begin position="240"/>
        <end position="379"/>
    </location>
</feature>
<sequence length="862" mass="95026">MRGKPERLRRDVKSVHFEIQISTYNPRTKTEEIQITSLSKAEWLIPCNTNLANWMSYWCPSPDEVRSASLSYKVEAAPTKVSLKTFPIPKRRAIHDVVNDPEFGASNSSPSTHAPLLDYFPPTREAQIRCHQSATSSPSPAVVRIKTVIELGTKAFVIRGQPNYKTQPTDSPNISTLSCFVISGTSNLRDDLAEPMSQIGESVLQLLASGIFGPCRLFSDDTEFFVLSTIPSQEDPQTYQTLNAAAFGASSLCVAVPSRINSSKADHTPFAGLRVAVKDLFDLKEVHTGCGNRGYRRLHGPSSASSDDVQRVIDLGGVIVGKTKTVEFGGSQEVIGDWCDYFDPMNVRGDGYLAGIGSSTGSASSLAAYPWLDTTLGTDVLCWKPSKLMNKLVGAFETLRSLTACSLSALHMTGGQLQTPDVVLPGGIFHAPGFLGRDIRKMHEFGRHWPQNSSKAEVSTTNAIDVAWTDDAADSEAETCVVPTGVLIRPFRYKVDMSMEETWKATKPPSAEKGFFGTFNEANFYDLDVPRVLDLPCKFQVGIPGKIQGGSLHVQSHTVPMFLEHLLNDEKTIMIVPRYKLDYRDEYLPVPENRGFEGFDSNLHASLTGVTNQILPVSQCESQSQVSGRKEYFPVSLSVMGLKGINVGLLSLVHDFLAEKGLPSSRKIDLVGAGIILTQSLNRICKHTMQIQFYSDKASGPPGGFLSRQNTESETRGHCSYSKAKLQKQAFRPILKMDHPKHNLSLTLSQKPHLNRKSFMTMAGWPNGKASDYDSICYQEILGSTPRLVNFILERGWAEARFVGCSLGEKLAFTASSPANRWKLPLAWTRWYHRGSDDPTREQLDAVQGQSYAFEDLDGIST</sequence>
<dbReference type="Pfam" id="PF01425">
    <property type="entry name" value="Amidase"/>
    <property type="match status" value="1"/>
</dbReference>
<gene>
    <name evidence="2" type="ORF">CLUP02_05088</name>
</gene>
<dbReference type="PANTHER" id="PTHR46310">
    <property type="entry name" value="AMIDASE 1"/>
    <property type="match status" value="1"/>
</dbReference>
<dbReference type="Proteomes" id="UP000830671">
    <property type="component" value="Chromosome 3"/>
</dbReference>
<organism evidence="2 3">
    <name type="scientific">Colletotrichum lupini</name>
    <dbReference type="NCBI Taxonomy" id="145971"/>
    <lineage>
        <taxon>Eukaryota</taxon>
        <taxon>Fungi</taxon>
        <taxon>Dikarya</taxon>
        <taxon>Ascomycota</taxon>
        <taxon>Pezizomycotina</taxon>
        <taxon>Sordariomycetes</taxon>
        <taxon>Hypocreomycetidae</taxon>
        <taxon>Glomerellales</taxon>
        <taxon>Glomerellaceae</taxon>
        <taxon>Colletotrichum</taxon>
        <taxon>Colletotrichum acutatum species complex</taxon>
    </lineage>
</organism>
<dbReference type="EMBL" id="CP019475">
    <property type="protein sequence ID" value="UQC79608.1"/>
    <property type="molecule type" value="Genomic_DNA"/>
</dbReference>
<dbReference type="KEGG" id="clup:CLUP02_05088"/>
<proteinExistence type="predicted"/>
<dbReference type="AlphaFoldDB" id="A0A9Q8SM35"/>
<evidence type="ECO:0000259" key="1">
    <source>
        <dbReference type="Pfam" id="PF01425"/>
    </source>
</evidence>
<dbReference type="InterPro" id="IPR023631">
    <property type="entry name" value="Amidase_dom"/>
</dbReference>
<reference evidence="2" key="1">
    <citation type="journal article" date="2021" name="Mol. Plant Microbe Interact.">
        <title>Complete Genome Sequence of the Plant-Pathogenic Fungus Colletotrichum lupini.</title>
        <authorList>
            <person name="Baroncelli R."/>
            <person name="Pensec F."/>
            <person name="Da Lio D."/>
            <person name="Boufleur T."/>
            <person name="Vicente I."/>
            <person name="Sarrocco S."/>
            <person name="Picot A."/>
            <person name="Baraldi E."/>
            <person name="Sukno S."/>
            <person name="Thon M."/>
            <person name="Le Floch G."/>
        </authorList>
    </citation>
    <scope>NUCLEOTIDE SEQUENCE</scope>
    <source>
        <strain evidence="2">IMI 504893</strain>
    </source>
</reference>